<dbReference type="EMBL" id="NPEX01000019">
    <property type="protein sequence ID" value="RAI45282.1"/>
    <property type="molecule type" value="Genomic_DNA"/>
</dbReference>
<reference evidence="1 2" key="1">
    <citation type="submission" date="2017-07" db="EMBL/GenBank/DDBJ databases">
        <title>Draft Genome Sequences of Select Purple Nonsulfur Bacteria.</title>
        <authorList>
            <person name="Lasarre B."/>
            <person name="Mckinlay J.B."/>
        </authorList>
    </citation>
    <scope>NUCLEOTIDE SEQUENCE [LARGE SCALE GENOMIC DNA]</scope>
    <source>
        <strain evidence="1 2">DSM 5909</strain>
    </source>
</reference>
<evidence type="ECO:0000313" key="1">
    <source>
        <dbReference type="EMBL" id="RAI45282.1"/>
    </source>
</evidence>
<comment type="caution">
    <text evidence="1">The sequence shown here is derived from an EMBL/GenBank/DDBJ whole genome shotgun (WGS) entry which is preliminary data.</text>
</comment>
<evidence type="ECO:0000313" key="2">
    <source>
        <dbReference type="Proteomes" id="UP000249130"/>
    </source>
</evidence>
<dbReference type="RefSeq" id="WP_111417862.1">
    <property type="nucleotide sequence ID" value="NZ_NPEX01000019.1"/>
</dbReference>
<protein>
    <submittedName>
        <fullName evidence="1">Uncharacterized protein</fullName>
    </submittedName>
</protein>
<dbReference type="AlphaFoldDB" id="A0A327L6Z7"/>
<accession>A0A327L6Z7</accession>
<sequence>MNHKFRTGQNVRLLGGAPYRQAADGLYEVVRQLPYAEGDFQYRIKSGREQYERVVKESEIETVRG</sequence>
<name>A0A327L6Z7_9BRAD</name>
<proteinExistence type="predicted"/>
<gene>
    <name evidence="1" type="ORF">CH341_04605</name>
</gene>
<organism evidence="1 2">
    <name type="scientific">Rhodoplanes roseus</name>
    <dbReference type="NCBI Taxonomy" id="29409"/>
    <lineage>
        <taxon>Bacteria</taxon>
        <taxon>Pseudomonadati</taxon>
        <taxon>Pseudomonadota</taxon>
        <taxon>Alphaproteobacteria</taxon>
        <taxon>Hyphomicrobiales</taxon>
        <taxon>Nitrobacteraceae</taxon>
        <taxon>Rhodoplanes</taxon>
    </lineage>
</organism>
<keyword evidence="2" id="KW-1185">Reference proteome</keyword>
<dbReference type="Proteomes" id="UP000249130">
    <property type="component" value="Unassembled WGS sequence"/>
</dbReference>
<dbReference type="OrthoDB" id="7950538at2"/>